<feature type="region of interest" description="Disordered" evidence="1">
    <location>
        <begin position="545"/>
        <end position="569"/>
    </location>
</feature>
<feature type="compositionally biased region" description="Basic and acidic residues" evidence="1">
    <location>
        <begin position="545"/>
        <end position="556"/>
    </location>
</feature>
<evidence type="ECO:0000256" key="1">
    <source>
        <dbReference type="SAM" id="MobiDB-lite"/>
    </source>
</evidence>
<dbReference type="STRING" id="1169540.A0A0G4H1B9"/>
<feature type="region of interest" description="Disordered" evidence="1">
    <location>
        <begin position="2319"/>
        <end position="2350"/>
    </location>
</feature>
<feature type="region of interest" description="Disordered" evidence="1">
    <location>
        <begin position="1902"/>
        <end position="1955"/>
    </location>
</feature>
<dbReference type="PANTHER" id="PTHR48125">
    <property type="entry name" value="LP07818P1"/>
    <property type="match status" value="1"/>
</dbReference>
<feature type="region of interest" description="Disordered" evidence="1">
    <location>
        <begin position="2117"/>
        <end position="2137"/>
    </location>
</feature>
<feature type="compositionally biased region" description="Basic and acidic residues" evidence="1">
    <location>
        <begin position="1066"/>
        <end position="1084"/>
    </location>
</feature>
<accession>A0A0G4H1B9</accession>
<sequence>MPFAFILSLLVLICLFLLLLPYFIPTFLSAALARLPFIDKAQIKGAGFWAFADIVISLRLPTLTNSHLVIAVQSIRVRVLRDSWRLNIAIGSAEVVCRFTSPLLLVAKTAEVAADGKPAKKIGASSMVLSWLASLFSSVAVVIGLHTLCRWVACCIEEACVRFELDCPPPAAQPSLPLDAALQDVQMTSLDQRLHPRIHVESLEVAPAAKGHRLYAAVSMATLEVWVDFAGDSVKRVAHAPKSALHAAGKRPVARFPSSIRGVAKGRCGLWWRQGRGWRPLDLVFDEMEVLSHTLQVTVVANEMCEIFEIAWRLLRESVVARQSDLIQRARKQQQLNNEMKDAAAKKENASFLAPRASRASAFAFAYKGSSLVTEAGPCLPPSAAEASTPPQPPTPPTWAFLPLRVTLLKVEGHFFEASHPSCLAIDVDNVTGTFRFDVMAGTGAVELKIEGETANAVSESRSEETEEKVRKPIATMPGLEFSGRIEKHPEQHQHLQLIIPRAGGVWMGDGLMYWIFVLVQIEKTWKVNKQRRLQLEALLVKAKKEQHSVGEEREGAGAGGGKQAGKPTIPLTAAAKDASARRSSEPDVPRAAALILKKASEIAMGTHPQPSPSLHSEATIHSTTKGERAGRRTSGAVSEHDVAFQVDEADVTSRESFRLEVGEVVLRSKLLNDRHVILTGDHFVMHMSTAAQAVTIAAAPIRAFECAAESLEQFPHTSPGLLLPPPQATATRRPKSPDRSGVRKGDWPQTGRTAPRFWEFIMATDGASVRLPSHGKNVSLRLGEVRGQWRWIVLPTYWYITEAAYVDYYGNAESRLLSVYRTPAPPEPQVSVEVYSVVVNFSPKLQIHTSGFVFSLKSAASMTISFLEPVMYLTPPTDWVLPHPPVLLSSRIALTITSLGPRRAKRRPPDAPPLPPAPSVSSLKEGEIGKKLTVEILDLEVICTEVTDAVYLLENVEPFMSHLLRDAPTPERLDPFLYPNAKTADEKLRAAAASAVSAVELRIVNLFLVAMRCMQDTSALPSPAPSPRRPQSPTSLLLSPDSPTHATAMVTQLSKDDSWIDEGLRDRHGGLDDRPCESSDSLRRRVPLLGPGTRNRWNHQVSNALVSRIQRLASHPEVEETLSYRLRDEQHQHDRLPLPRLDSARRLMFARQHSRRDLPTFDFGGSNSGRPVATGNRLYDVSDRSPSSISQTISRQVSRQPSQLEGGGADRRSSGESSTFAKALTRDFGDEEGLIPRAEESPLATRRASDSAQMLQRMLTRIQERPEHMRRRSCINFWSRIYSPLVCLHIGGLESTISLNPLDEHQLPMRFTGALHDNEVQTYRCKTVLGDCIQADEMLGLRLEHLTFEGKCGVKTSRREHPSETTTDGPAASPQDELRRLQDRVATAGASASPTPGRLDCHVTVNSDGEVGLGISNSVGEAVTSLTELTQWVEDFAILSPNAMAVIGRVYQVLPAPEVRAPPAPLPGRVRCRVDCQLPGGIRLSAGLRGMEALEMLIPALQLFALLDACLPPPTREDRTLSPHRETGDLPYVAILSTRLDNGLVVQYARTQLASVGSYSGYSYPLVSIPEIAGRVRLDNVPREDHHDDSGIFPSPTNLFLEVFLRGLLRGDTVTSTSQPPRRLGTAEPYPTLERRHSQRRRSETLQPPIFALVEPAQCLTINVSPEHLHLILQLLGTPQMDRAIRASTGKAPEAHTTRGIARRHSSIWLTKATAGGEGGGRGAKKGDGAQDVGVVASRRGSGLAKFVPRSRQLSRSYTPDGGTRLDVHVQAAECHVKFGAVRFAFGALEVRSTYGRESTRPHRTASDPTAEAVGADAGGQGRPDGLATAATDHWEVGSSVSSASHQSDGPRGIQREWGAKARGIPDALYLRLHEMRIGMEYVPAMGMALSDATSPHSMNIGLSPYSIPTPTPPSLHSPQNPPLPPQSSQTLRPRGPRRPPAAPPPSRNATALPTLDERPALGERLCPPQMTLLLHGVFMPYPPQRPADDVLPFIRVPRISAKTEDGVSVFCRVSSPRGHFSPAMQRYLLHTMKVIEVTSSTVAAYIEGLQGGPAPPVTIPSVSSHHGKRGGRSPTKDVCKPPPFLKVKFTLQCKDAQVNLHFVEAVEGAAGPPPLASLARSTSPHVTPFPPPDKQAAVYSARSHAAAAKAAARGRVGGAGGAGVTVRGAGSSRLSNDTLSLVCDDQLASVFADHLMGIPPPPLYPSSPVMPKDWELAPLLWRYEEVVQELAGITPDGGDMEAADAGGDLAATFASQQSTATAARGLLSVQRGAGGGPGLAGTFMQKVAPPHPGHRGLQMLMVTTEAIVSADLRSSLEHRGSTDDLGGGGGHRSMPVSPHGSKSQKPDKVAYSHMLKGRPCPLLDVKVILQVQPAYAFVGPVAPTGIHWHDSKEDVDAFFVSHIAEDSTVEGRVVGRDKLTGLGSIMRTSAVSIALESRLPSLDTTIRSHARNALLIADAETMELFAQVVQKVLMNREAHGADASPGGGGGGVGGHSPTPQPVGKGPRPGPPQPSATAATILLQESDDDEDGADVEPAMGLGGIRHERVRRRLIEVLERQQLSVVGAASRSPSTHWAIAGSAPTSPRRLFEEGRQAQPDKIHLEYILDQVSVSLIRQSGIFCRASMSGINGMMEFLLDVKRSSTFELDIGSINIEDVQEDGNSSFALTPLAAEGVDLEGQSQLLSIRGADRFVKLFGKSWQVFDSVQIQAAPLRVDLTQDLVRALYDFVFPPTKYGDDKDKDAAQQPSPRPAEKDKNVPPPPQRGRKEGRHGAAGVPAVPAVPTLPTYIFFKYLRVSPIVAEINFKGTVNLNDIALELTAFVQQRKLKPWKGMCDKYMWHLAKQGAGKVAVHKLKDLLPRGPKANTEQVLAARDADKKQILFGKM</sequence>
<dbReference type="VEuPathDB" id="CryptoDB:Vbra_19235"/>
<feature type="region of interest" description="Disordered" evidence="1">
    <location>
        <begin position="1158"/>
        <end position="1220"/>
    </location>
</feature>
<proteinExistence type="predicted"/>
<name>A0A0G4H1B9_VITBC</name>
<dbReference type="InParanoid" id="A0A0G4H1B9"/>
<protein>
    <submittedName>
        <fullName evidence="2">Uncharacterized protein</fullName>
    </submittedName>
</protein>
<feature type="region of interest" description="Disordered" evidence="1">
    <location>
        <begin position="1355"/>
        <end position="1378"/>
    </location>
</feature>
<dbReference type="OrthoDB" id="342760at2759"/>
<feature type="compositionally biased region" description="Low complexity" evidence="1">
    <location>
        <begin position="1032"/>
        <end position="1043"/>
    </location>
</feature>
<reference evidence="2 3" key="1">
    <citation type="submission" date="2014-11" db="EMBL/GenBank/DDBJ databases">
        <authorList>
            <person name="Zhu J."/>
            <person name="Qi W."/>
            <person name="Song R."/>
        </authorList>
    </citation>
    <scope>NUCLEOTIDE SEQUENCE [LARGE SCALE GENOMIC DNA]</scope>
</reference>
<gene>
    <name evidence="2" type="ORF">Vbra_19235</name>
</gene>
<keyword evidence="3" id="KW-1185">Reference proteome</keyword>
<feature type="region of interest" description="Disordered" evidence="1">
    <location>
        <begin position="1615"/>
        <end position="1645"/>
    </location>
</feature>
<feature type="compositionally biased region" description="Low complexity" evidence="1">
    <location>
        <begin position="1840"/>
        <end position="1849"/>
    </location>
</feature>
<dbReference type="EMBL" id="CDMY01000938">
    <property type="protein sequence ID" value="CEM37392.1"/>
    <property type="molecule type" value="Genomic_DNA"/>
</dbReference>
<feature type="region of interest" description="Disordered" evidence="1">
    <location>
        <begin position="1795"/>
        <end position="1859"/>
    </location>
</feature>
<feature type="region of interest" description="Disordered" evidence="1">
    <location>
        <begin position="2481"/>
        <end position="2517"/>
    </location>
</feature>
<feature type="region of interest" description="Disordered" evidence="1">
    <location>
        <begin position="2737"/>
        <end position="2777"/>
    </location>
</feature>
<feature type="compositionally biased region" description="Basic and acidic residues" evidence="1">
    <location>
        <begin position="736"/>
        <end position="747"/>
    </location>
</feature>
<feature type="compositionally biased region" description="Basic and acidic residues" evidence="1">
    <location>
        <begin position="1634"/>
        <end position="1645"/>
    </location>
</feature>
<feature type="region of interest" description="Disordered" evidence="1">
    <location>
        <begin position="1232"/>
        <end position="1253"/>
    </location>
</feature>
<evidence type="ECO:0000313" key="3">
    <source>
        <dbReference type="Proteomes" id="UP000041254"/>
    </source>
</evidence>
<dbReference type="PANTHER" id="PTHR48125:SF12">
    <property type="entry name" value="AT HOOK TRANSCRIPTION FACTOR FAMILY-RELATED"/>
    <property type="match status" value="1"/>
</dbReference>
<feature type="region of interest" description="Disordered" evidence="1">
    <location>
        <begin position="1019"/>
        <end position="1043"/>
    </location>
</feature>
<evidence type="ECO:0000313" key="2">
    <source>
        <dbReference type="EMBL" id="CEM37392.1"/>
    </source>
</evidence>
<feature type="region of interest" description="Disordered" evidence="1">
    <location>
        <begin position="1066"/>
        <end position="1095"/>
    </location>
</feature>
<feature type="compositionally biased region" description="Gly residues" evidence="1">
    <location>
        <begin position="2487"/>
        <end position="2496"/>
    </location>
</feature>
<feature type="compositionally biased region" description="Polar residues" evidence="1">
    <location>
        <begin position="1185"/>
        <end position="1204"/>
    </location>
</feature>
<dbReference type="Proteomes" id="UP000041254">
    <property type="component" value="Unassembled WGS sequence"/>
</dbReference>
<organism evidence="2 3">
    <name type="scientific">Vitrella brassicaformis (strain CCMP3155)</name>
    <dbReference type="NCBI Taxonomy" id="1169540"/>
    <lineage>
        <taxon>Eukaryota</taxon>
        <taxon>Sar</taxon>
        <taxon>Alveolata</taxon>
        <taxon>Colpodellida</taxon>
        <taxon>Vitrellaceae</taxon>
        <taxon>Vitrella</taxon>
    </lineage>
</organism>
<feature type="region of interest" description="Disordered" evidence="1">
    <location>
        <begin position="718"/>
        <end position="751"/>
    </location>
</feature>
<feature type="region of interest" description="Disordered" evidence="1">
    <location>
        <begin position="901"/>
        <end position="923"/>
    </location>
</feature>
<feature type="compositionally biased region" description="Pro residues" evidence="1">
    <location>
        <begin position="1909"/>
        <end position="1927"/>
    </location>
</feature>